<dbReference type="AlphaFoldDB" id="A0A8S2P1I9"/>
<accession>A0A8S2P1I9</accession>
<evidence type="ECO:0000313" key="2">
    <source>
        <dbReference type="EMBL" id="CAF4027411.1"/>
    </source>
</evidence>
<dbReference type="EMBL" id="CAJNOK010015136">
    <property type="protein sequence ID" value="CAF1219162.1"/>
    <property type="molecule type" value="Genomic_DNA"/>
</dbReference>
<comment type="caution">
    <text evidence="2">The sequence shown here is derived from an EMBL/GenBank/DDBJ whole genome shotgun (WGS) entry which is preliminary data.</text>
</comment>
<gene>
    <name evidence="1" type="ORF">OVA965_LOCUS24830</name>
    <name evidence="2" type="ORF">TMI583_LOCUS25554</name>
</gene>
<dbReference type="EMBL" id="CAJOBA010036676">
    <property type="protein sequence ID" value="CAF4027411.1"/>
    <property type="molecule type" value="Genomic_DNA"/>
</dbReference>
<sequence length="308" mass="35943">MINLTSLTLTEISFYLLENILIKLSDLAHLSYLSVTTTTEIFSRTDRKRIFEIIFCRYNFLSLKTALLLLSEVQNGLFTTFLLLPYSQIKEVSLEYLTIGSCIIDDLSSFFCCVPNLKCLTMNLSLLGEAMTLNTSIRLSQLFSHLSCLTLNLHTINVGFDYVEQLITSFFVRLKRLSLLWIIKIQQSTMILNEYVNSKRLEHVSSSLEKFEFFIHIQYSGSNIPSNNKEILLSTFTNDYWLKTRNANIVFDYDDEQEFIACTLPCLKSDFRVNQHQYTTWLKENPVLTQKFDIQCPIRLMTIWRNQD</sequence>
<dbReference type="Proteomes" id="UP000682733">
    <property type="component" value="Unassembled WGS sequence"/>
</dbReference>
<proteinExistence type="predicted"/>
<name>A0A8S2P1I9_9BILA</name>
<organism evidence="2 3">
    <name type="scientific">Didymodactylos carnosus</name>
    <dbReference type="NCBI Taxonomy" id="1234261"/>
    <lineage>
        <taxon>Eukaryota</taxon>
        <taxon>Metazoa</taxon>
        <taxon>Spiralia</taxon>
        <taxon>Gnathifera</taxon>
        <taxon>Rotifera</taxon>
        <taxon>Eurotatoria</taxon>
        <taxon>Bdelloidea</taxon>
        <taxon>Philodinida</taxon>
        <taxon>Philodinidae</taxon>
        <taxon>Didymodactylos</taxon>
    </lineage>
</organism>
<protein>
    <submittedName>
        <fullName evidence="2">Uncharacterized protein</fullName>
    </submittedName>
</protein>
<evidence type="ECO:0000313" key="3">
    <source>
        <dbReference type="Proteomes" id="UP000682733"/>
    </source>
</evidence>
<reference evidence="2" key="1">
    <citation type="submission" date="2021-02" db="EMBL/GenBank/DDBJ databases">
        <authorList>
            <person name="Nowell W R."/>
        </authorList>
    </citation>
    <scope>NUCLEOTIDE SEQUENCE</scope>
</reference>
<dbReference type="Proteomes" id="UP000677228">
    <property type="component" value="Unassembled WGS sequence"/>
</dbReference>
<evidence type="ECO:0000313" key="1">
    <source>
        <dbReference type="EMBL" id="CAF1219162.1"/>
    </source>
</evidence>